<dbReference type="AlphaFoldDB" id="A0A8X6NRD6"/>
<accession>A0A8X6NRD6</accession>
<keyword evidence="2" id="KW-0539">Nucleus</keyword>
<evidence type="ECO:0000256" key="1">
    <source>
        <dbReference type="ARBA" id="ARBA00004123"/>
    </source>
</evidence>
<dbReference type="GO" id="GO:0006272">
    <property type="term" value="P:leading strand elongation"/>
    <property type="evidence" value="ECO:0007669"/>
    <property type="project" value="TreeGrafter"/>
</dbReference>
<feature type="region of interest" description="Disordered" evidence="4">
    <location>
        <begin position="142"/>
        <end position="170"/>
    </location>
</feature>
<proteinExistence type="predicted"/>
<dbReference type="PANTHER" id="PTHR46172">
    <property type="entry name" value="DNA POLYMERASE EPSILON SUBUNIT 3"/>
    <property type="match status" value="1"/>
</dbReference>
<dbReference type="EMBL" id="BMAW01060662">
    <property type="protein sequence ID" value="GFT27258.1"/>
    <property type="molecule type" value="Genomic_DNA"/>
</dbReference>
<protein>
    <recommendedName>
        <fullName evidence="3">DNA polymerase epsilon subunit 3</fullName>
    </recommendedName>
</protein>
<dbReference type="Proteomes" id="UP000887013">
    <property type="component" value="Unassembled WGS sequence"/>
</dbReference>
<name>A0A8X6NRD6_NEPPI</name>
<feature type="domain" description="Transcription factor CBF/NF-Y/archaeal histone" evidence="6">
    <location>
        <begin position="52"/>
        <end position="116"/>
    </location>
</feature>
<dbReference type="GO" id="GO:0008623">
    <property type="term" value="C:CHRAC"/>
    <property type="evidence" value="ECO:0007669"/>
    <property type="project" value="TreeGrafter"/>
</dbReference>
<feature type="chain" id="PRO_5036490735" description="DNA polymerase epsilon subunit 3" evidence="5">
    <location>
        <begin position="17"/>
        <end position="202"/>
    </location>
</feature>
<reference evidence="7" key="1">
    <citation type="submission" date="2020-08" db="EMBL/GenBank/DDBJ databases">
        <title>Multicomponent nature underlies the extraordinary mechanical properties of spider dragline silk.</title>
        <authorList>
            <person name="Kono N."/>
            <person name="Nakamura H."/>
            <person name="Mori M."/>
            <person name="Yoshida Y."/>
            <person name="Ohtoshi R."/>
            <person name="Malay A.D."/>
            <person name="Moran D.A.P."/>
            <person name="Tomita M."/>
            <person name="Numata K."/>
            <person name="Arakawa K."/>
        </authorList>
    </citation>
    <scope>NUCLEOTIDE SEQUENCE</scope>
</reference>
<sequence>MKATALDLLTFSRVISLPLNAIVSNCCSCVPDISIGVKVSVATMSDKIEELSLPSAVITRILKDAIPDGINISKEARSAVARAASIFVLYTTACSSQVQATSQRKTLTIADVYSALEDMLFQDMIDPIKECLEAYHADKSKKENASLSPSKSNTVAKPKRKRSNSSINKDSETINMFNNIESSIPDLQIDELESRNSVDAVL</sequence>
<dbReference type="PANTHER" id="PTHR46172:SF1">
    <property type="entry name" value="DNA POLYMERASE EPSILON SUBUNIT 3"/>
    <property type="match status" value="1"/>
</dbReference>
<evidence type="ECO:0000313" key="8">
    <source>
        <dbReference type="Proteomes" id="UP000887013"/>
    </source>
</evidence>
<evidence type="ECO:0000256" key="3">
    <source>
        <dbReference type="ARBA" id="ARBA00039793"/>
    </source>
</evidence>
<dbReference type="Gene3D" id="1.10.20.10">
    <property type="entry name" value="Histone, subunit A"/>
    <property type="match status" value="1"/>
</dbReference>
<evidence type="ECO:0000256" key="5">
    <source>
        <dbReference type="SAM" id="SignalP"/>
    </source>
</evidence>
<evidence type="ECO:0000313" key="7">
    <source>
        <dbReference type="EMBL" id="GFT27258.1"/>
    </source>
</evidence>
<dbReference type="CDD" id="cd22928">
    <property type="entry name" value="HFD_POLE3_DPB4"/>
    <property type="match status" value="1"/>
</dbReference>
<evidence type="ECO:0000256" key="4">
    <source>
        <dbReference type="SAM" id="MobiDB-lite"/>
    </source>
</evidence>
<dbReference type="GO" id="GO:0031507">
    <property type="term" value="P:heterochromatin formation"/>
    <property type="evidence" value="ECO:0007669"/>
    <property type="project" value="TreeGrafter"/>
</dbReference>
<evidence type="ECO:0000259" key="6">
    <source>
        <dbReference type="Pfam" id="PF00808"/>
    </source>
</evidence>
<dbReference type="GO" id="GO:0046982">
    <property type="term" value="F:protein heterodimerization activity"/>
    <property type="evidence" value="ECO:0007669"/>
    <property type="project" value="InterPro"/>
</dbReference>
<dbReference type="GO" id="GO:0008622">
    <property type="term" value="C:epsilon DNA polymerase complex"/>
    <property type="evidence" value="ECO:0007669"/>
    <property type="project" value="TreeGrafter"/>
</dbReference>
<feature type="signal peptide" evidence="5">
    <location>
        <begin position="1"/>
        <end position="16"/>
    </location>
</feature>
<feature type="compositionally biased region" description="Polar residues" evidence="4">
    <location>
        <begin position="145"/>
        <end position="155"/>
    </location>
</feature>
<dbReference type="OrthoDB" id="1707486at2759"/>
<dbReference type="Pfam" id="PF00808">
    <property type="entry name" value="CBFD_NFYB_HMF"/>
    <property type="match status" value="1"/>
</dbReference>
<dbReference type="InterPro" id="IPR009072">
    <property type="entry name" value="Histone-fold"/>
</dbReference>
<dbReference type="SUPFAM" id="SSF47113">
    <property type="entry name" value="Histone-fold"/>
    <property type="match status" value="1"/>
</dbReference>
<gene>
    <name evidence="7" type="primary">Pole3</name>
    <name evidence="7" type="ORF">NPIL_311761</name>
</gene>
<keyword evidence="5" id="KW-0732">Signal</keyword>
<dbReference type="InterPro" id="IPR003958">
    <property type="entry name" value="CBFA_NFYB_domain"/>
</dbReference>
<dbReference type="GO" id="GO:0031490">
    <property type="term" value="F:chromatin DNA binding"/>
    <property type="evidence" value="ECO:0007669"/>
    <property type="project" value="TreeGrafter"/>
</dbReference>
<evidence type="ECO:0000256" key="2">
    <source>
        <dbReference type="ARBA" id="ARBA00023242"/>
    </source>
</evidence>
<keyword evidence="8" id="KW-1185">Reference proteome</keyword>
<organism evidence="7 8">
    <name type="scientific">Nephila pilipes</name>
    <name type="common">Giant wood spider</name>
    <name type="synonym">Nephila maculata</name>
    <dbReference type="NCBI Taxonomy" id="299642"/>
    <lineage>
        <taxon>Eukaryota</taxon>
        <taxon>Metazoa</taxon>
        <taxon>Ecdysozoa</taxon>
        <taxon>Arthropoda</taxon>
        <taxon>Chelicerata</taxon>
        <taxon>Arachnida</taxon>
        <taxon>Araneae</taxon>
        <taxon>Araneomorphae</taxon>
        <taxon>Entelegynae</taxon>
        <taxon>Araneoidea</taxon>
        <taxon>Nephilidae</taxon>
        <taxon>Nephila</taxon>
    </lineage>
</organism>
<comment type="caution">
    <text evidence="7">The sequence shown here is derived from an EMBL/GenBank/DDBJ whole genome shotgun (WGS) entry which is preliminary data.</text>
</comment>
<comment type="subcellular location">
    <subcellularLocation>
        <location evidence="1">Nucleus</location>
    </subcellularLocation>
</comment>
<dbReference type="GO" id="GO:0006974">
    <property type="term" value="P:DNA damage response"/>
    <property type="evidence" value="ECO:0007669"/>
    <property type="project" value="TreeGrafter"/>
</dbReference>
<dbReference type="InterPro" id="IPR051377">
    <property type="entry name" value="DNA_Pol-Epsilon_Subunit"/>
</dbReference>